<dbReference type="SUPFAM" id="SSF53756">
    <property type="entry name" value="UDP-Glycosyltransferase/glycogen phosphorylase"/>
    <property type="match status" value="1"/>
</dbReference>
<keyword evidence="3" id="KW-1185">Reference proteome</keyword>
<dbReference type="EMBL" id="JAUQTB010000005">
    <property type="protein sequence ID" value="MDO7907002.1"/>
    <property type="molecule type" value="Genomic_DNA"/>
</dbReference>
<dbReference type="Gene3D" id="3.40.50.2000">
    <property type="entry name" value="Glycogen Phosphorylase B"/>
    <property type="match status" value="2"/>
</dbReference>
<protein>
    <submittedName>
        <fullName evidence="2">Glycosyltransferase family 4 protein</fullName>
        <ecNumber evidence="2">2.4.-.-</ecNumber>
    </submittedName>
</protein>
<dbReference type="PANTHER" id="PTHR45947:SF3">
    <property type="entry name" value="SULFOQUINOVOSYL TRANSFERASE SQD2"/>
    <property type="match status" value="1"/>
</dbReference>
<feature type="domain" description="Glycosyl transferase family 1" evidence="1">
    <location>
        <begin position="198"/>
        <end position="364"/>
    </location>
</feature>
<dbReference type="GO" id="GO:0016757">
    <property type="term" value="F:glycosyltransferase activity"/>
    <property type="evidence" value="ECO:0007669"/>
    <property type="project" value="UniProtKB-KW"/>
</dbReference>
<dbReference type="RefSeq" id="WP_305024202.1">
    <property type="nucleotide sequence ID" value="NZ_JAUQTB010000005.1"/>
</dbReference>
<keyword evidence="2" id="KW-0808">Transferase</keyword>
<dbReference type="CDD" id="cd03801">
    <property type="entry name" value="GT4_PimA-like"/>
    <property type="match status" value="1"/>
</dbReference>
<comment type="caution">
    <text evidence="2">The sequence shown here is derived from an EMBL/GenBank/DDBJ whole genome shotgun (WGS) entry which is preliminary data.</text>
</comment>
<dbReference type="PANTHER" id="PTHR45947">
    <property type="entry name" value="SULFOQUINOVOSYL TRANSFERASE SQD2"/>
    <property type="match status" value="1"/>
</dbReference>
<evidence type="ECO:0000259" key="1">
    <source>
        <dbReference type="Pfam" id="PF00534"/>
    </source>
</evidence>
<accession>A0ABT9CGF8</accession>
<keyword evidence="2" id="KW-0328">Glycosyltransferase</keyword>
<evidence type="ECO:0000313" key="3">
    <source>
        <dbReference type="Proteomes" id="UP001240171"/>
    </source>
</evidence>
<proteinExistence type="predicted"/>
<name>A0ABT9CGF8_9BACL</name>
<dbReference type="InterPro" id="IPR050194">
    <property type="entry name" value="Glycosyltransferase_grp1"/>
</dbReference>
<dbReference type="EC" id="2.4.-.-" evidence="2"/>
<dbReference type="Proteomes" id="UP001240171">
    <property type="component" value="Unassembled WGS sequence"/>
</dbReference>
<dbReference type="Pfam" id="PF00534">
    <property type="entry name" value="Glycos_transf_1"/>
    <property type="match status" value="1"/>
</dbReference>
<sequence>MPETPGEPVKAAVITPGSFVIPSGMSSSVERMIENTVPLAAAQIQSRIYGIRGKGLPDHDSVHGVECVRVSPGASYGRRIIDHLKDWKPDVIDVHNRPRIAKMMAAAFQQSSVVLTLHSLTFVEPPYMSADKAGQLLDIPDRIVVDSDFLGGTLMKRYPFLQGRVESNLLGVRLQDFLPRWTPAAEALREAKLRDRGWQQRKIVMYAGRLLPEKGVHILLEALPELVRAEPQILLLIVGGAYYGSRQSTLYSRRLNQLAEQAPQHVMFIPFTPYTGMAQYYNLADLVVVPSLGNEAFGLVNVEAMASAVPVVASDAGGIPEVVKDGVTGRLIPKERLKELLPEIILQLLRDAGQRQAMGLAGREEARHRLRWEHTARRWEQLMQKAAGR</sequence>
<gene>
    <name evidence="2" type="ORF">Q5741_11300</name>
</gene>
<dbReference type="InterPro" id="IPR001296">
    <property type="entry name" value="Glyco_trans_1"/>
</dbReference>
<organism evidence="2 3">
    <name type="scientific">Paenibacillus lacisoli</name>
    <dbReference type="NCBI Taxonomy" id="3064525"/>
    <lineage>
        <taxon>Bacteria</taxon>
        <taxon>Bacillati</taxon>
        <taxon>Bacillota</taxon>
        <taxon>Bacilli</taxon>
        <taxon>Bacillales</taxon>
        <taxon>Paenibacillaceae</taxon>
        <taxon>Paenibacillus</taxon>
    </lineage>
</organism>
<reference evidence="2 3" key="1">
    <citation type="submission" date="2023-07" db="EMBL/GenBank/DDBJ databases">
        <title>Paenibacillus sp. JX-17 nov. isolated from soil.</title>
        <authorList>
            <person name="Wan Y."/>
            <person name="Liu B."/>
        </authorList>
    </citation>
    <scope>NUCLEOTIDE SEQUENCE [LARGE SCALE GENOMIC DNA]</scope>
    <source>
        <strain evidence="2 3">JX-17</strain>
    </source>
</reference>
<evidence type="ECO:0000313" key="2">
    <source>
        <dbReference type="EMBL" id="MDO7907002.1"/>
    </source>
</evidence>